<dbReference type="InterPro" id="IPR006145">
    <property type="entry name" value="PsdUridine_synth_RsuA/RluA"/>
</dbReference>
<reference evidence="8 9" key="1">
    <citation type="submission" date="2018-07" db="EMBL/GenBank/DDBJ databases">
        <title>Campylobacter zealandensis sp. nov., isolated from birds and water in New Zealand.</title>
        <authorList>
            <person name="Wilkinson D.A."/>
            <person name="Biggs P.J."/>
            <person name="French N.P."/>
            <person name="Midwinter A.C."/>
        </authorList>
    </citation>
    <scope>NUCLEOTIDE SEQUENCE [LARGE SCALE GENOMIC DNA]</scope>
    <source>
        <strain evidence="8 9">B423b</strain>
    </source>
</reference>
<dbReference type="GO" id="GO:0003723">
    <property type="term" value="F:RNA binding"/>
    <property type="evidence" value="ECO:0007669"/>
    <property type="project" value="UniProtKB-KW"/>
</dbReference>
<evidence type="ECO:0000256" key="4">
    <source>
        <dbReference type="ARBA" id="ARBA00031870"/>
    </source>
</evidence>
<dbReference type="RefSeq" id="WP_131186938.1">
    <property type="nucleotide sequence ID" value="NZ_JAENKT010000001.1"/>
</dbReference>
<dbReference type="InterPro" id="IPR006224">
    <property type="entry name" value="PsdUridine_synth_RluA-like_CS"/>
</dbReference>
<name>A0A4Q9JSW9_9BACT</name>
<dbReference type="PROSITE" id="PS01129">
    <property type="entry name" value="PSI_RLU"/>
    <property type="match status" value="1"/>
</dbReference>
<proteinExistence type="inferred from homology"/>
<gene>
    <name evidence="8" type="ORF">DU473_07820</name>
</gene>
<comment type="catalytic activity">
    <reaction evidence="1">
        <text>a uridine in RNA = a pseudouridine in RNA</text>
        <dbReference type="Rhea" id="RHEA:48348"/>
        <dbReference type="Rhea" id="RHEA-COMP:12068"/>
        <dbReference type="Rhea" id="RHEA-COMP:12069"/>
        <dbReference type="ChEBI" id="CHEBI:65314"/>
        <dbReference type="ChEBI" id="CHEBI:65315"/>
    </reaction>
</comment>
<dbReference type="PANTHER" id="PTHR21600:SF44">
    <property type="entry name" value="RIBOSOMAL LARGE SUBUNIT PSEUDOURIDINE SYNTHASE D"/>
    <property type="match status" value="1"/>
</dbReference>
<dbReference type="GO" id="GO:0140098">
    <property type="term" value="F:catalytic activity, acting on RNA"/>
    <property type="evidence" value="ECO:0007669"/>
    <property type="project" value="UniProtKB-ARBA"/>
</dbReference>
<evidence type="ECO:0000313" key="9">
    <source>
        <dbReference type="Proteomes" id="UP000292583"/>
    </source>
</evidence>
<dbReference type="EMBL" id="QPGR01000021">
    <property type="protein sequence ID" value="TBR78648.1"/>
    <property type="molecule type" value="Genomic_DNA"/>
</dbReference>
<keyword evidence="9" id="KW-1185">Reference proteome</keyword>
<dbReference type="GO" id="GO:0000455">
    <property type="term" value="P:enzyme-directed rRNA pseudouridine synthesis"/>
    <property type="evidence" value="ECO:0007669"/>
    <property type="project" value="TreeGrafter"/>
</dbReference>
<comment type="similarity">
    <text evidence="2">Belongs to the pseudouridine synthase RluA family.</text>
</comment>
<dbReference type="Pfam" id="PF00849">
    <property type="entry name" value="PseudoU_synth_2"/>
    <property type="match status" value="1"/>
</dbReference>
<dbReference type="Gene3D" id="3.30.2350.10">
    <property type="entry name" value="Pseudouridine synthase"/>
    <property type="match status" value="1"/>
</dbReference>
<feature type="domain" description="Pseudouridine synthase RsuA/RluA-like" evidence="7">
    <location>
        <begin position="76"/>
        <end position="195"/>
    </location>
</feature>
<dbReference type="Proteomes" id="UP000292583">
    <property type="component" value="Unassembled WGS sequence"/>
</dbReference>
<dbReference type="PROSITE" id="PS50889">
    <property type="entry name" value="S4"/>
    <property type="match status" value="1"/>
</dbReference>
<keyword evidence="6" id="KW-0694">RNA-binding</keyword>
<dbReference type="GO" id="GO:0009982">
    <property type="term" value="F:pseudouridine synthase activity"/>
    <property type="evidence" value="ECO:0007669"/>
    <property type="project" value="InterPro"/>
</dbReference>
<evidence type="ECO:0000256" key="6">
    <source>
        <dbReference type="PROSITE-ProRule" id="PRU00182"/>
    </source>
</evidence>
<evidence type="ECO:0000256" key="1">
    <source>
        <dbReference type="ARBA" id="ARBA00000073"/>
    </source>
</evidence>
<evidence type="ECO:0000256" key="5">
    <source>
        <dbReference type="ARBA" id="ARBA00033164"/>
    </source>
</evidence>
<organism evidence="8 9">
    <name type="scientific">Campylobacter novaezeelandiae</name>
    <dbReference type="NCBI Taxonomy" id="2267891"/>
    <lineage>
        <taxon>Bacteria</taxon>
        <taxon>Pseudomonadati</taxon>
        <taxon>Campylobacterota</taxon>
        <taxon>Epsilonproteobacteria</taxon>
        <taxon>Campylobacterales</taxon>
        <taxon>Campylobacteraceae</taxon>
        <taxon>Campylobacter</taxon>
    </lineage>
</organism>
<protein>
    <recommendedName>
        <fullName evidence="4">RNA pseudouridylate synthase</fullName>
    </recommendedName>
    <alternativeName>
        <fullName evidence="5">RNA-uridine isomerase</fullName>
    </alternativeName>
</protein>
<accession>A0A4Q9JSW9</accession>
<comment type="caution">
    <text evidence="8">The sequence shown here is derived from an EMBL/GenBank/DDBJ whole genome shotgun (WGS) entry which is preliminary data.</text>
</comment>
<evidence type="ECO:0000259" key="7">
    <source>
        <dbReference type="Pfam" id="PF00849"/>
    </source>
</evidence>
<dbReference type="AlphaFoldDB" id="A0A4Q9JSW9"/>
<dbReference type="InterPro" id="IPR050188">
    <property type="entry name" value="RluA_PseudoU_synthase"/>
</dbReference>
<keyword evidence="3" id="KW-0413">Isomerase</keyword>
<dbReference type="InterPro" id="IPR020103">
    <property type="entry name" value="PsdUridine_synth_cat_dom_sf"/>
</dbReference>
<sequence>MQEKAYKLLALQEGISNHQAKDLIDRGCVFFQGKKLVLARTLLHNKAKFVIKKIQNPYIIFEDNNILAIYKPHSFISENLERDFNAKLLNRLDKETSGVILLCKNEEFRALCIKEFKQQKVYKSYIALLDGIVAEEICINEPILTLKNKKGAYSKISKQGLQAHTKITPLMIQGKKTLAHIVISTGRTHQIRVHTHFIKHGIIGDEKYAKIPSNRMYLQSYEIKILDYVFKAKIDQDFNQFGFDLKNLVF</sequence>
<evidence type="ECO:0000256" key="2">
    <source>
        <dbReference type="ARBA" id="ARBA00010876"/>
    </source>
</evidence>
<dbReference type="CDD" id="cd02869">
    <property type="entry name" value="PseudoU_synth_RluA_like"/>
    <property type="match status" value="1"/>
</dbReference>
<evidence type="ECO:0000313" key="8">
    <source>
        <dbReference type="EMBL" id="TBR78648.1"/>
    </source>
</evidence>
<dbReference type="OrthoDB" id="128480at2"/>
<evidence type="ECO:0000256" key="3">
    <source>
        <dbReference type="ARBA" id="ARBA00023235"/>
    </source>
</evidence>
<dbReference type="PANTHER" id="PTHR21600">
    <property type="entry name" value="MITOCHONDRIAL RNA PSEUDOURIDINE SYNTHASE"/>
    <property type="match status" value="1"/>
</dbReference>
<dbReference type="SUPFAM" id="SSF55120">
    <property type="entry name" value="Pseudouridine synthase"/>
    <property type="match status" value="1"/>
</dbReference>